<keyword evidence="3" id="KW-1185">Reference proteome</keyword>
<protein>
    <submittedName>
        <fullName evidence="2">Uncharacterized protein</fullName>
    </submittedName>
</protein>
<sequence>MLLANFGCRGGGPQSYCITRLAAGRLASPRLPPRRLSPDRAASEPASPRGDRLLQQRDIACQEAVIGNSDCARIQELKYEQGQNF</sequence>
<dbReference type="Proteomes" id="UP000729402">
    <property type="component" value="Unassembled WGS sequence"/>
</dbReference>
<organism evidence="2 3">
    <name type="scientific">Zizania palustris</name>
    <name type="common">Northern wild rice</name>
    <dbReference type="NCBI Taxonomy" id="103762"/>
    <lineage>
        <taxon>Eukaryota</taxon>
        <taxon>Viridiplantae</taxon>
        <taxon>Streptophyta</taxon>
        <taxon>Embryophyta</taxon>
        <taxon>Tracheophyta</taxon>
        <taxon>Spermatophyta</taxon>
        <taxon>Magnoliopsida</taxon>
        <taxon>Liliopsida</taxon>
        <taxon>Poales</taxon>
        <taxon>Poaceae</taxon>
        <taxon>BOP clade</taxon>
        <taxon>Oryzoideae</taxon>
        <taxon>Oryzeae</taxon>
        <taxon>Zizaniinae</taxon>
        <taxon>Zizania</taxon>
    </lineage>
</organism>
<name>A0A8J5SN49_ZIZPA</name>
<proteinExistence type="predicted"/>
<feature type="region of interest" description="Disordered" evidence="1">
    <location>
        <begin position="28"/>
        <end position="55"/>
    </location>
</feature>
<reference evidence="2" key="2">
    <citation type="submission" date="2021-02" db="EMBL/GenBank/DDBJ databases">
        <authorList>
            <person name="Kimball J.A."/>
            <person name="Haas M.W."/>
            <person name="Macchietto M."/>
            <person name="Kono T."/>
            <person name="Duquette J."/>
            <person name="Shao M."/>
        </authorList>
    </citation>
    <scope>NUCLEOTIDE SEQUENCE</scope>
    <source>
        <tissue evidence="2">Fresh leaf tissue</tissue>
    </source>
</reference>
<gene>
    <name evidence="2" type="ORF">GUJ93_ZPchr0005g15463</name>
</gene>
<dbReference type="EMBL" id="JAAALK010000284">
    <property type="protein sequence ID" value="KAG8067927.1"/>
    <property type="molecule type" value="Genomic_DNA"/>
</dbReference>
<evidence type="ECO:0000256" key="1">
    <source>
        <dbReference type="SAM" id="MobiDB-lite"/>
    </source>
</evidence>
<comment type="caution">
    <text evidence="2">The sequence shown here is derived from an EMBL/GenBank/DDBJ whole genome shotgun (WGS) entry which is preliminary data.</text>
</comment>
<reference evidence="2" key="1">
    <citation type="journal article" date="2021" name="bioRxiv">
        <title>Whole Genome Assembly and Annotation of Northern Wild Rice, Zizania palustris L., Supports a Whole Genome Duplication in the Zizania Genus.</title>
        <authorList>
            <person name="Haas M."/>
            <person name="Kono T."/>
            <person name="Macchietto M."/>
            <person name="Millas R."/>
            <person name="McGilp L."/>
            <person name="Shao M."/>
            <person name="Duquette J."/>
            <person name="Hirsch C.N."/>
            <person name="Kimball J."/>
        </authorList>
    </citation>
    <scope>NUCLEOTIDE SEQUENCE</scope>
    <source>
        <tissue evidence="2">Fresh leaf tissue</tissue>
    </source>
</reference>
<dbReference type="AlphaFoldDB" id="A0A8J5SN49"/>
<evidence type="ECO:0000313" key="2">
    <source>
        <dbReference type="EMBL" id="KAG8067927.1"/>
    </source>
</evidence>
<evidence type="ECO:0000313" key="3">
    <source>
        <dbReference type="Proteomes" id="UP000729402"/>
    </source>
</evidence>
<accession>A0A8J5SN49</accession>